<feature type="chain" id="PRO_5007871217" description="Beta-hexosaminidase" evidence="9">
    <location>
        <begin position="22"/>
        <end position="556"/>
    </location>
</feature>
<sequence>MVRISSSLVLVVALVSAPCRAVWPNPKAMTTGSTFLQLSPSFTINLAVTSPPSDLTAAVARTKGFLATDKLERLVPGRGSADSAKITAAKQLARLTVSLASGSAVTSISSEAVKALGSRVEAYNLTVPADGSDATLKAQTSLGLLRGLTTFEQLWHTLGNATYTTSAPIAIQDAPAFPYRGFMLDTARNFFPVADIKRTLDAMSWVKMNVLHWHVVDSQSFPLVIPGFEELSTQGAYSPTKIYSVADVQDITSYAAARGIDVIVEIDSPGHMSVISKSHPTLMACVEATPWSNFAAEPPAGQLRMASDDAISFANAMFKAAASIVPSKYFSTGGDEVNSNCYTQDTVTQAALKSKNLTFEQALSNFVSGTHKSLATAGKTPVVWEEMVLDHTITLPNTTVVLVWQSSTNAAAVAKKGFQLVHAPSDFFYLDCGAGEWLGNDIGNSWCDPFKTWQKMYSFQPFQNLTTAQHSLVLGGQNLLWAEQSDASNLDSIAWPRSAASAEIFWTGANQPNGVPRNSTEALPRLHDIRFRMVQRGVKAIALQPEYCALQPSKCT</sequence>
<dbReference type="PANTHER" id="PTHR22600:SF26">
    <property type="entry name" value="BETA-N-ACETYLHEXOSAMINIDASE"/>
    <property type="match status" value="1"/>
</dbReference>
<evidence type="ECO:0000256" key="1">
    <source>
        <dbReference type="ARBA" id="ARBA00001231"/>
    </source>
</evidence>
<feature type="domain" description="Glycoside hydrolase family 20 catalytic" evidence="10">
    <location>
        <begin position="177"/>
        <end position="508"/>
    </location>
</feature>
<dbReference type="SUPFAM" id="SSF51445">
    <property type="entry name" value="(Trans)glycosidases"/>
    <property type="match status" value="1"/>
</dbReference>
<dbReference type="GO" id="GO:0005975">
    <property type="term" value="P:carbohydrate metabolic process"/>
    <property type="evidence" value="ECO:0007669"/>
    <property type="project" value="InterPro"/>
</dbReference>
<dbReference type="EC" id="3.2.1.52" evidence="7"/>
<dbReference type="OrthoDB" id="428480at2759"/>
<evidence type="ECO:0000256" key="8">
    <source>
        <dbReference type="PIRSR" id="PIRSR001093-1"/>
    </source>
</evidence>
<keyword evidence="13" id="KW-1185">Reference proteome</keyword>
<evidence type="ECO:0000256" key="5">
    <source>
        <dbReference type="ARBA" id="ARBA00023180"/>
    </source>
</evidence>
<reference evidence="12 13" key="1">
    <citation type="journal article" date="2016" name="Mol. Biol. Evol.">
        <title>Comparative Genomics of Early-Diverging Mushroom-Forming Fungi Provides Insights into the Origins of Lignocellulose Decay Capabilities.</title>
        <authorList>
            <person name="Nagy L.G."/>
            <person name="Riley R."/>
            <person name="Tritt A."/>
            <person name="Adam C."/>
            <person name="Daum C."/>
            <person name="Floudas D."/>
            <person name="Sun H."/>
            <person name="Yadav J.S."/>
            <person name="Pangilinan J."/>
            <person name="Larsson K.H."/>
            <person name="Matsuura K."/>
            <person name="Barry K."/>
            <person name="Labutti K."/>
            <person name="Kuo R."/>
            <person name="Ohm R.A."/>
            <person name="Bhattacharya S.S."/>
            <person name="Shirouzu T."/>
            <person name="Yoshinaga Y."/>
            <person name="Martin F.M."/>
            <person name="Grigoriev I.V."/>
            <person name="Hibbett D.S."/>
        </authorList>
    </citation>
    <scope>NUCLEOTIDE SEQUENCE [LARGE SCALE GENOMIC DNA]</scope>
    <source>
        <strain evidence="12 13">HHB12029</strain>
    </source>
</reference>
<feature type="domain" description="Beta-hexosaminidase eukaryotic type N-terminal" evidence="11">
    <location>
        <begin position="22"/>
        <end position="154"/>
    </location>
</feature>
<dbReference type="PIRSF" id="PIRSF001093">
    <property type="entry name" value="B-hxosamndse_ab_euk"/>
    <property type="match status" value="1"/>
</dbReference>
<evidence type="ECO:0000256" key="4">
    <source>
        <dbReference type="ARBA" id="ARBA00022801"/>
    </source>
</evidence>
<dbReference type="STRING" id="1314781.A0A166BIX4"/>
<comment type="similarity">
    <text evidence="2 7">Belongs to the glycosyl hydrolase 20 family.</text>
</comment>
<organism evidence="12 13">
    <name type="scientific">Exidia glandulosa HHB12029</name>
    <dbReference type="NCBI Taxonomy" id="1314781"/>
    <lineage>
        <taxon>Eukaryota</taxon>
        <taxon>Fungi</taxon>
        <taxon>Dikarya</taxon>
        <taxon>Basidiomycota</taxon>
        <taxon>Agaricomycotina</taxon>
        <taxon>Agaricomycetes</taxon>
        <taxon>Auriculariales</taxon>
        <taxon>Exidiaceae</taxon>
        <taxon>Exidia</taxon>
    </lineage>
</organism>
<dbReference type="PANTHER" id="PTHR22600">
    <property type="entry name" value="BETA-HEXOSAMINIDASE"/>
    <property type="match status" value="1"/>
</dbReference>
<accession>A0A166BIX4</accession>
<keyword evidence="5" id="KW-0325">Glycoprotein</keyword>
<proteinExistence type="inferred from homology"/>
<dbReference type="InterPro" id="IPR029018">
    <property type="entry name" value="Hex-like_dom2"/>
</dbReference>
<dbReference type="InterPro" id="IPR025705">
    <property type="entry name" value="Beta_hexosaminidase_sua/sub"/>
</dbReference>
<keyword evidence="3 9" id="KW-0732">Signal</keyword>
<dbReference type="InterPro" id="IPR029019">
    <property type="entry name" value="HEX_eukaryotic_N"/>
</dbReference>
<evidence type="ECO:0000256" key="2">
    <source>
        <dbReference type="ARBA" id="ARBA00006285"/>
    </source>
</evidence>
<keyword evidence="4 7" id="KW-0378">Hydrolase</keyword>
<dbReference type="GO" id="GO:0030203">
    <property type="term" value="P:glycosaminoglycan metabolic process"/>
    <property type="evidence" value="ECO:0007669"/>
    <property type="project" value="TreeGrafter"/>
</dbReference>
<evidence type="ECO:0000259" key="10">
    <source>
        <dbReference type="Pfam" id="PF00728"/>
    </source>
</evidence>
<dbReference type="FunFam" id="3.20.20.80:FF:000063">
    <property type="entry name" value="Beta-hexosaminidase"/>
    <property type="match status" value="1"/>
</dbReference>
<dbReference type="GO" id="GO:0004563">
    <property type="term" value="F:beta-N-acetylhexosaminidase activity"/>
    <property type="evidence" value="ECO:0007669"/>
    <property type="project" value="UniProtKB-EC"/>
</dbReference>
<evidence type="ECO:0000259" key="11">
    <source>
        <dbReference type="Pfam" id="PF14845"/>
    </source>
</evidence>
<keyword evidence="6 7" id="KW-0326">Glycosidase</keyword>
<evidence type="ECO:0000256" key="6">
    <source>
        <dbReference type="ARBA" id="ARBA00023295"/>
    </source>
</evidence>
<dbReference type="SUPFAM" id="SSF55545">
    <property type="entry name" value="beta-N-acetylhexosaminidase-like domain"/>
    <property type="match status" value="1"/>
</dbReference>
<dbReference type="InParanoid" id="A0A166BIX4"/>
<evidence type="ECO:0000256" key="9">
    <source>
        <dbReference type="SAM" id="SignalP"/>
    </source>
</evidence>
<dbReference type="EMBL" id="KV425893">
    <property type="protein sequence ID" value="KZW01500.1"/>
    <property type="molecule type" value="Genomic_DNA"/>
</dbReference>
<evidence type="ECO:0000313" key="13">
    <source>
        <dbReference type="Proteomes" id="UP000077266"/>
    </source>
</evidence>
<protein>
    <recommendedName>
        <fullName evidence="7">Beta-hexosaminidase</fullName>
        <ecNumber evidence="7">3.2.1.52</ecNumber>
    </recommendedName>
</protein>
<name>A0A166BIX4_EXIGL</name>
<dbReference type="Proteomes" id="UP000077266">
    <property type="component" value="Unassembled WGS sequence"/>
</dbReference>
<gene>
    <name evidence="12" type="ORF">EXIGLDRAFT_666216</name>
</gene>
<dbReference type="Gene3D" id="3.20.20.80">
    <property type="entry name" value="Glycosidases"/>
    <property type="match status" value="1"/>
</dbReference>
<dbReference type="InterPro" id="IPR015883">
    <property type="entry name" value="Glyco_hydro_20_cat"/>
</dbReference>
<dbReference type="InterPro" id="IPR017853">
    <property type="entry name" value="GH"/>
</dbReference>
<dbReference type="AlphaFoldDB" id="A0A166BIX4"/>
<dbReference type="GO" id="GO:0016020">
    <property type="term" value="C:membrane"/>
    <property type="evidence" value="ECO:0007669"/>
    <property type="project" value="TreeGrafter"/>
</dbReference>
<evidence type="ECO:0000256" key="3">
    <source>
        <dbReference type="ARBA" id="ARBA00022729"/>
    </source>
</evidence>
<dbReference type="CDD" id="cd06562">
    <property type="entry name" value="GH20_HexA_HexB-like"/>
    <property type="match status" value="1"/>
</dbReference>
<dbReference type="PRINTS" id="PR00738">
    <property type="entry name" value="GLHYDRLASE20"/>
</dbReference>
<feature type="signal peptide" evidence="9">
    <location>
        <begin position="1"/>
        <end position="21"/>
    </location>
</feature>
<feature type="active site" description="Proton donor" evidence="8">
    <location>
        <position position="336"/>
    </location>
</feature>
<comment type="catalytic activity">
    <reaction evidence="1 7">
        <text>Hydrolysis of terminal non-reducing N-acetyl-D-hexosamine residues in N-acetyl-beta-D-hexosaminides.</text>
        <dbReference type="EC" id="3.2.1.52"/>
    </reaction>
</comment>
<dbReference type="Gene3D" id="3.30.379.10">
    <property type="entry name" value="Chitobiase/beta-hexosaminidase domain 2-like"/>
    <property type="match status" value="1"/>
</dbReference>
<evidence type="ECO:0000256" key="7">
    <source>
        <dbReference type="PIRNR" id="PIRNR001093"/>
    </source>
</evidence>
<dbReference type="Pfam" id="PF00728">
    <property type="entry name" value="Glyco_hydro_20"/>
    <property type="match status" value="1"/>
</dbReference>
<dbReference type="Pfam" id="PF14845">
    <property type="entry name" value="Glycohydro_20b2"/>
    <property type="match status" value="1"/>
</dbReference>
<evidence type="ECO:0000313" key="12">
    <source>
        <dbReference type="EMBL" id="KZW01500.1"/>
    </source>
</evidence>